<evidence type="ECO:0000313" key="3">
    <source>
        <dbReference type="Proteomes" id="UP000834106"/>
    </source>
</evidence>
<reference evidence="2" key="1">
    <citation type="submission" date="2023-05" db="EMBL/GenBank/DDBJ databases">
        <authorList>
            <person name="Huff M."/>
        </authorList>
    </citation>
    <scope>NUCLEOTIDE SEQUENCE</scope>
</reference>
<dbReference type="PANTHER" id="PTHR33494">
    <property type="entry name" value="OS02G0793800 PROTEIN"/>
    <property type="match status" value="1"/>
</dbReference>
<feature type="domain" description="TRF2/HOY1 PH-like" evidence="1">
    <location>
        <begin position="123"/>
        <end position="241"/>
    </location>
</feature>
<evidence type="ECO:0000259" key="1">
    <source>
        <dbReference type="Pfam" id="PF24818"/>
    </source>
</evidence>
<dbReference type="Proteomes" id="UP000834106">
    <property type="component" value="Chromosome 22"/>
</dbReference>
<dbReference type="InterPro" id="IPR057939">
    <property type="entry name" value="TRF2_HOY1_PH"/>
</dbReference>
<dbReference type="EMBL" id="OU503057">
    <property type="protein sequence ID" value="CAI9786154.1"/>
    <property type="molecule type" value="Genomic_DNA"/>
</dbReference>
<protein>
    <recommendedName>
        <fullName evidence="1">TRF2/HOY1 PH-like domain-containing protein</fullName>
    </recommendedName>
</protein>
<dbReference type="AlphaFoldDB" id="A0AAD2AEE9"/>
<evidence type="ECO:0000313" key="2">
    <source>
        <dbReference type="EMBL" id="CAI9786154.1"/>
    </source>
</evidence>
<organism evidence="2 3">
    <name type="scientific">Fraxinus pennsylvanica</name>
    <dbReference type="NCBI Taxonomy" id="56036"/>
    <lineage>
        <taxon>Eukaryota</taxon>
        <taxon>Viridiplantae</taxon>
        <taxon>Streptophyta</taxon>
        <taxon>Embryophyta</taxon>
        <taxon>Tracheophyta</taxon>
        <taxon>Spermatophyta</taxon>
        <taxon>Magnoliopsida</taxon>
        <taxon>eudicotyledons</taxon>
        <taxon>Gunneridae</taxon>
        <taxon>Pentapetalae</taxon>
        <taxon>asterids</taxon>
        <taxon>lamiids</taxon>
        <taxon>Lamiales</taxon>
        <taxon>Oleaceae</taxon>
        <taxon>Oleeae</taxon>
        <taxon>Fraxinus</taxon>
    </lineage>
</organism>
<sequence>MVEGIVCWNENCVGLSTSEEFQSHPLADYVNQENKRGIQGFEQCSISKRMRLSPEFTLQEGDVDSAQESSPLGLKLRKTPSFLNLLEMKLSQWRKEDCSPKSNPRMGRQSSKTKYDEKLKATNFAAILLRIGNWQWISGHEGDLTAKIYYGKHKMVWEVLSGALKSKIEIQWSNITAIRAIIRDDEPGILEIELNQTPLFFRETIPQPRKHSLWHQALDFTGGQASIFRTHHVSFAPGMLEKHYEKLLQCDQQLFSLSQKPFPSQESPYFDSAINGGSKSFFTLNGYESEFLLETQYPHRTYPAPFVLDNIENFKTMTMPPMRLIAFDEKARNYRCPNQRQRVWADRENADWDNLQADYVLSPLDYVSMEDVGGFSPNRIVLNDTENHLLEDNQFVYSNEETIFTNMKLMCPRVEPLDVNPVNSAVAKQLHINYQITDTQVIQNTFENSMPDGIDSEPTTWLSHQDPNESLKMEPTTNNSLYQYTLPIKDFSTPNVVQNIHSWA</sequence>
<accession>A0AAD2AEE9</accession>
<dbReference type="Pfam" id="PF24818">
    <property type="entry name" value="PH_TRF2_HOY1"/>
    <property type="match status" value="1"/>
</dbReference>
<keyword evidence="3" id="KW-1185">Reference proteome</keyword>
<proteinExistence type="predicted"/>
<dbReference type="PANTHER" id="PTHR33494:SF5">
    <property type="entry name" value="F10A16.6 PROTEIN"/>
    <property type="match status" value="1"/>
</dbReference>
<name>A0AAD2AEE9_9LAMI</name>
<gene>
    <name evidence="2" type="ORF">FPE_LOCUS33584</name>
</gene>